<dbReference type="GO" id="GO:0005829">
    <property type="term" value="C:cytosol"/>
    <property type="evidence" value="ECO:0007669"/>
    <property type="project" value="TreeGrafter"/>
</dbReference>
<keyword evidence="10 13" id="KW-0648">Protein biosynthesis</keyword>
<evidence type="ECO:0000256" key="5">
    <source>
        <dbReference type="ARBA" id="ARBA00022598"/>
    </source>
</evidence>
<dbReference type="PRINTS" id="PR00983">
    <property type="entry name" value="TRNASYNTHCYS"/>
</dbReference>
<feature type="short sequence motif" description="'HIGH' region" evidence="13">
    <location>
        <begin position="61"/>
        <end position="71"/>
    </location>
</feature>
<evidence type="ECO:0000256" key="13">
    <source>
        <dbReference type="HAMAP-Rule" id="MF_00041"/>
    </source>
</evidence>
<keyword evidence="9 13" id="KW-0067">ATP-binding</keyword>
<dbReference type="GO" id="GO:0006423">
    <property type="term" value="P:cysteinyl-tRNA aminoacylation"/>
    <property type="evidence" value="ECO:0007669"/>
    <property type="project" value="UniProtKB-UniRule"/>
</dbReference>
<feature type="binding site" evidence="13">
    <location>
        <position position="244"/>
    </location>
    <ligand>
        <name>Zn(2+)</name>
        <dbReference type="ChEBI" id="CHEBI:29105"/>
    </ligand>
</feature>
<dbReference type="NCBIfam" id="TIGR00435">
    <property type="entry name" value="cysS"/>
    <property type="match status" value="1"/>
</dbReference>
<comment type="subcellular location">
    <subcellularLocation>
        <location evidence="1 13">Cytoplasm</location>
    </subcellularLocation>
</comment>
<dbReference type="AlphaFoldDB" id="A0A1H1M173"/>
<dbReference type="Pfam" id="PF09190">
    <property type="entry name" value="DALR_2"/>
    <property type="match status" value="1"/>
</dbReference>
<evidence type="ECO:0000256" key="6">
    <source>
        <dbReference type="ARBA" id="ARBA00022723"/>
    </source>
</evidence>
<comment type="subunit">
    <text evidence="3 13">Monomer.</text>
</comment>
<organism evidence="16 17">
    <name type="scientific">Friedmanniella luteola</name>
    <dbReference type="NCBI Taxonomy" id="546871"/>
    <lineage>
        <taxon>Bacteria</taxon>
        <taxon>Bacillati</taxon>
        <taxon>Actinomycetota</taxon>
        <taxon>Actinomycetes</taxon>
        <taxon>Propionibacteriales</taxon>
        <taxon>Nocardioidaceae</taxon>
        <taxon>Friedmanniella</taxon>
    </lineage>
</organism>
<evidence type="ECO:0000256" key="10">
    <source>
        <dbReference type="ARBA" id="ARBA00022917"/>
    </source>
</evidence>
<dbReference type="InterPro" id="IPR015273">
    <property type="entry name" value="Cys-tRNA-synt_Ia_DALR"/>
</dbReference>
<comment type="catalytic activity">
    <reaction evidence="12 13">
        <text>tRNA(Cys) + L-cysteine + ATP = L-cysteinyl-tRNA(Cys) + AMP + diphosphate</text>
        <dbReference type="Rhea" id="RHEA:17773"/>
        <dbReference type="Rhea" id="RHEA-COMP:9661"/>
        <dbReference type="Rhea" id="RHEA-COMP:9679"/>
        <dbReference type="ChEBI" id="CHEBI:30616"/>
        <dbReference type="ChEBI" id="CHEBI:33019"/>
        <dbReference type="ChEBI" id="CHEBI:35235"/>
        <dbReference type="ChEBI" id="CHEBI:78442"/>
        <dbReference type="ChEBI" id="CHEBI:78517"/>
        <dbReference type="ChEBI" id="CHEBI:456215"/>
        <dbReference type="EC" id="6.1.1.16"/>
    </reaction>
</comment>
<keyword evidence="4 13" id="KW-0963">Cytoplasm</keyword>
<accession>A0A1H1M173</accession>
<dbReference type="HAMAP" id="MF_00041">
    <property type="entry name" value="Cys_tRNA_synth"/>
    <property type="match status" value="1"/>
</dbReference>
<dbReference type="Proteomes" id="UP000199092">
    <property type="component" value="Chromosome I"/>
</dbReference>
<evidence type="ECO:0000256" key="14">
    <source>
        <dbReference type="SAM" id="MobiDB-lite"/>
    </source>
</evidence>
<dbReference type="InterPro" id="IPR032678">
    <property type="entry name" value="tRNA-synt_1_cat_dom"/>
</dbReference>
<dbReference type="SUPFAM" id="SSF47323">
    <property type="entry name" value="Anticodon-binding domain of a subclass of class I aminoacyl-tRNA synthetases"/>
    <property type="match status" value="1"/>
</dbReference>
<feature type="binding site" evidence="13">
    <location>
        <position position="273"/>
    </location>
    <ligand>
        <name>Zn(2+)</name>
        <dbReference type="ChEBI" id="CHEBI:29105"/>
    </ligand>
</feature>
<keyword evidence="5 13" id="KW-0436">Ligase</keyword>
<dbReference type="Gene3D" id="3.40.50.620">
    <property type="entry name" value="HUPs"/>
    <property type="match status" value="1"/>
</dbReference>
<dbReference type="InterPro" id="IPR014729">
    <property type="entry name" value="Rossmann-like_a/b/a_fold"/>
</dbReference>
<feature type="binding site" evidence="13">
    <location>
        <position position="59"/>
    </location>
    <ligand>
        <name>Zn(2+)</name>
        <dbReference type="ChEBI" id="CHEBI:29105"/>
    </ligand>
</feature>
<evidence type="ECO:0000256" key="1">
    <source>
        <dbReference type="ARBA" id="ARBA00004496"/>
    </source>
</evidence>
<comment type="cofactor">
    <cofactor evidence="13">
        <name>Zn(2+)</name>
        <dbReference type="ChEBI" id="CHEBI:29105"/>
    </cofactor>
    <text evidence="13">Binds 1 zinc ion per subunit.</text>
</comment>
<evidence type="ECO:0000256" key="12">
    <source>
        <dbReference type="ARBA" id="ARBA00047398"/>
    </source>
</evidence>
<dbReference type="STRING" id="546871.SAMN04488543_0518"/>
<dbReference type="CDD" id="cd00672">
    <property type="entry name" value="CysRS_core"/>
    <property type="match status" value="1"/>
</dbReference>
<reference evidence="16 17" key="1">
    <citation type="submission" date="2016-10" db="EMBL/GenBank/DDBJ databases">
        <authorList>
            <person name="de Groot N.N."/>
        </authorList>
    </citation>
    <scope>NUCLEOTIDE SEQUENCE [LARGE SCALE GENOMIC DNA]</scope>
    <source>
        <strain evidence="16 17">DSM 21741</strain>
    </source>
</reference>
<keyword evidence="17" id="KW-1185">Reference proteome</keyword>
<evidence type="ECO:0000256" key="4">
    <source>
        <dbReference type="ARBA" id="ARBA00022490"/>
    </source>
</evidence>
<dbReference type="EC" id="6.1.1.16" evidence="13"/>
<evidence type="ECO:0000313" key="16">
    <source>
        <dbReference type="EMBL" id="SDR80521.1"/>
    </source>
</evidence>
<feature type="short sequence motif" description="'KMSKS' region" evidence="13">
    <location>
        <begin position="300"/>
        <end position="304"/>
    </location>
</feature>
<dbReference type="GO" id="GO:0008270">
    <property type="term" value="F:zinc ion binding"/>
    <property type="evidence" value="ECO:0007669"/>
    <property type="project" value="UniProtKB-UniRule"/>
</dbReference>
<feature type="binding site" evidence="13">
    <location>
        <position position="269"/>
    </location>
    <ligand>
        <name>Zn(2+)</name>
        <dbReference type="ChEBI" id="CHEBI:29105"/>
    </ligand>
</feature>
<evidence type="ECO:0000256" key="8">
    <source>
        <dbReference type="ARBA" id="ARBA00022833"/>
    </source>
</evidence>
<dbReference type="Pfam" id="PF01406">
    <property type="entry name" value="tRNA-synt_1e"/>
    <property type="match status" value="1"/>
</dbReference>
<dbReference type="InterPro" id="IPR015803">
    <property type="entry name" value="Cys-tRNA-ligase"/>
</dbReference>
<dbReference type="InterPro" id="IPR024909">
    <property type="entry name" value="Cys-tRNA/MSH_ligase"/>
</dbReference>
<proteinExistence type="inferred from homology"/>
<dbReference type="FunFam" id="3.40.50.620:FF:000068">
    <property type="entry name" value="Cysteine--tRNA ligase"/>
    <property type="match status" value="1"/>
</dbReference>
<dbReference type="PANTHER" id="PTHR10890:SF30">
    <property type="entry name" value="CYSTEINE--TRNA LIGASE"/>
    <property type="match status" value="1"/>
</dbReference>
<dbReference type="GO" id="GO:0004817">
    <property type="term" value="F:cysteine-tRNA ligase activity"/>
    <property type="evidence" value="ECO:0007669"/>
    <property type="project" value="UniProtKB-UniRule"/>
</dbReference>
<dbReference type="InterPro" id="IPR056411">
    <property type="entry name" value="CysS_C"/>
</dbReference>
<name>A0A1H1M173_9ACTN</name>
<dbReference type="SMART" id="SM00840">
    <property type="entry name" value="DALR_2"/>
    <property type="match status" value="1"/>
</dbReference>
<evidence type="ECO:0000256" key="9">
    <source>
        <dbReference type="ARBA" id="ARBA00022840"/>
    </source>
</evidence>
<evidence type="ECO:0000256" key="3">
    <source>
        <dbReference type="ARBA" id="ARBA00011245"/>
    </source>
</evidence>
<evidence type="ECO:0000256" key="7">
    <source>
        <dbReference type="ARBA" id="ARBA00022741"/>
    </source>
</evidence>
<feature type="binding site" evidence="13">
    <location>
        <position position="303"/>
    </location>
    <ligand>
        <name>ATP</name>
        <dbReference type="ChEBI" id="CHEBI:30616"/>
    </ligand>
</feature>
<keyword evidence="11 13" id="KW-0030">Aminoacyl-tRNA synthetase</keyword>
<evidence type="ECO:0000313" key="17">
    <source>
        <dbReference type="Proteomes" id="UP000199092"/>
    </source>
</evidence>
<dbReference type="GO" id="GO:0005524">
    <property type="term" value="F:ATP binding"/>
    <property type="evidence" value="ECO:0007669"/>
    <property type="project" value="UniProtKB-UniRule"/>
</dbReference>
<feature type="compositionally biased region" description="Low complexity" evidence="14">
    <location>
        <begin position="7"/>
        <end position="24"/>
    </location>
</feature>
<dbReference type="PANTHER" id="PTHR10890">
    <property type="entry name" value="CYSTEINYL-TRNA SYNTHETASE"/>
    <property type="match status" value="1"/>
</dbReference>
<keyword evidence="6 13" id="KW-0479">Metal-binding</keyword>
<evidence type="ECO:0000259" key="15">
    <source>
        <dbReference type="SMART" id="SM00840"/>
    </source>
</evidence>
<dbReference type="SUPFAM" id="SSF52374">
    <property type="entry name" value="Nucleotidylyl transferase"/>
    <property type="match status" value="1"/>
</dbReference>
<protein>
    <recommendedName>
        <fullName evidence="13">Cysteine--tRNA ligase</fullName>
        <ecNumber evidence="13">6.1.1.16</ecNumber>
    </recommendedName>
    <alternativeName>
        <fullName evidence="13">Cysteinyl-tRNA synthetase</fullName>
        <shortName evidence="13">CysRS</shortName>
    </alternativeName>
</protein>
<sequence>MTQHPQASSAADARPAPDAAEPESGPGSPSGAFRLYDTATRTVRDFVPVVPGRVSIYHCGLTVQSAPHVGHIRKEVVFDVLRRWLTARGHAVTVIANVTDIDDKILTKSAEAGVPWFAHAYRFERELHDAYAALGCEPPTYEPRATGHIPEMVELIEVLVERGHAYAAEDGSGDVYFDVRSWPAYGSLSGQRIDDMEAAEDADPRGKRDPRDFALWKGHKRGEPATASWPTPWGRGRPGWHLECSAMAGKYLGDEFDIHGGGLDLRFPHHENELAQSTAAGQRFARFWMHNAWVTAAGEKMSKSLGNGALVSEVTQAYPPRAVRFYLAQPHYRSAIEFSDDSLAEATAALARIDGFVTRAAELVPDAPAAALPEAFVAAMDDDLSTPAAVAVLYAAVRDGNTALDAGDLDTLALQLGRTRAMLGVLGLDADDPVWQRGGAAGAGQDYRPVVDGLVAALVEQRAAARARKDFTAADAVRNALAALGVVLEDTPRGTRWSLAAPPEITTGA</sequence>
<evidence type="ECO:0000256" key="11">
    <source>
        <dbReference type="ARBA" id="ARBA00023146"/>
    </source>
</evidence>
<dbReference type="Pfam" id="PF23493">
    <property type="entry name" value="CysS_C"/>
    <property type="match status" value="1"/>
</dbReference>
<gene>
    <name evidence="13" type="primary">cysS</name>
    <name evidence="16" type="ORF">SAMN04488543_0518</name>
</gene>
<keyword evidence="7 13" id="KW-0547">Nucleotide-binding</keyword>
<evidence type="ECO:0000256" key="2">
    <source>
        <dbReference type="ARBA" id="ARBA00005594"/>
    </source>
</evidence>
<dbReference type="InterPro" id="IPR009080">
    <property type="entry name" value="tRNAsynth_Ia_anticodon-bd"/>
</dbReference>
<feature type="domain" description="Cysteinyl-tRNA synthetase class Ia DALR" evidence="15">
    <location>
        <begin position="375"/>
        <end position="436"/>
    </location>
</feature>
<dbReference type="EMBL" id="LT629749">
    <property type="protein sequence ID" value="SDR80521.1"/>
    <property type="molecule type" value="Genomic_DNA"/>
</dbReference>
<keyword evidence="8 13" id="KW-0862">Zinc</keyword>
<comment type="similarity">
    <text evidence="2 13">Belongs to the class-I aminoacyl-tRNA synthetase family.</text>
</comment>
<feature type="region of interest" description="Disordered" evidence="14">
    <location>
        <begin position="1"/>
        <end position="33"/>
    </location>
</feature>
<dbReference type="Gene3D" id="1.20.120.1910">
    <property type="entry name" value="Cysteine-tRNA ligase, C-terminal anti-codon recognition domain"/>
    <property type="match status" value="1"/>
</dbReference>